<dbReference type="GO" id="GO:0003677">
    <property type="term" value="F:DNA binding"/>
    <property type="evidence" value="ECO:0007669"/>
    <property type="project" value="InterPro"/>
</dbReference>
<sequence length="578" mass="63610">MTTKSSLTIPTAQLSCEQCQQRKTKCSKTVPCAACVKAGISCTAVQRHRLPRGRSRAQRRGTSTVHALTDRIARLEAVVAQYQQNGSSDHDASNQPQSHPERQVGSAIKPIESFIASDFWVELSDAVAGLRHVLEDDVDGELGGEGDSTPASATISPDASSLLLGTGPHIARLNEGPGPETRDWLMAVYKERVDVIFKPLHWPTVLLQILSVKGQRSLEIEALESAILFTAACSLFKHELRGTDVSVEYLLQRVEAALVEVGLLTTTSILVLQAFVIYLAGLRVIRAKAQQWTLTAVAIRLANAQGIPHRLKPAFDGEIQRRLWFCIGVLDLQCSFDRGSQPLLRSDDFPSWPLNINDHELSPEHAPSPSRPLDAQYTEMSLSSIIYRAGICQRRLTEIGLSAASSNVTVDPIIVHRQQHSVLSEFEHSVLQLSSLLDHSGSSIQKFTLAVANESLVAMRLLIRRPLYRSGNGSNPHGANVDGDFDLLSTATSVLESSQMKRTQIEFAPWAWFSWVKWYALAIVLAELCTARGPEADRAWEVAQKSFDDYAEAAAMETNRKVNAQGENHTREAWSNGI</sequence>
<evidence type="ECO:0000256" key="2">
    <source>
        <dbReference type="ARBA" id="ARBA00022723"/>
    </source>
</evidence>
<dbReference type="PANTHER" id="PTHR31001:SF50">
    <property type="entry name" value="ZN(II)2CYS6 TRANSCRIPTION FACTOR (EUROFUNG)"/>
    <property type="match status" value="1"/>
</dbReference>
<dbReference type="OrthoDB" id="424974at2759"/>
<keyword evidence="3" id="KW-0539">Nucleus</keyword>
<evidence type="ECO:0000313" key="6">
    <source>
        <dbReference type="EMBL" id="KAF2479296.1"/>
    </source>
</evidence>
<dbReference type="GeneID" id="54479479"/>
<evidence type="ECO:0000256" key="4">
    <source>
        <dbReference type="SAM" id="MobiDB-lite"/>
    </source>
</evidence>
<evidence type="ECO:0000259" key="5">
    <source>
        <dbReference type="PROSITE" id="PS50048"/>
    </source>
</evidence>
<dbReference type="EMBL" id="MU001642">
    <property type="protein sequence ID" value="KAF2479296.1"/>
    <property type="molecule type" value="Genomic_DNA"/>
</dbReference>
<dbReference type="CDD" id="cd00067">
    <property type="entry name" value="GAL4"/>
    <property type="match status" value="1"/>
</dbReference>
<evidence type="ECO:0000256" key="3">
    <source>
        <dbReference type="ARBA" id="ARBA00023242"/>
    </source>
</evidence>
<dbReference type="PANTHER" id="PTHR31001">
    <property type="entry name" value="UNCHARACTERIZED TRANSCRIPTIONAL REGULATORY PROTEIN"/>
    <property type="match status" value="1"/>
</dbReference>
<feature type="compositionally biased region" description="Polar residues" evidence="4">
    <location>
        <begin position="83"/>
        <end position="98"/>
    </location>
</feature>
<dbReference type="CDD" id="cd12148">
    <property type="entry name" value="fungal_TF_MHR"/>
    <property type="match status" value="1"/>
</dbReference>
<dbReference type="InterPro" id="IPR050613">
    <property type="entry name" value="Sec_Metabolite_Reg"/>
</dbReference>
<dbReference type="InterPro" id="IPR007219">
    <property type="entry name" value="XnlR_reg_dom"/>
</dbReference>
<name>A0A6A6PHN6_9PEZI</name>
<evidence type="ECO:0000313" key="7">
    <source>
        <dbReference type="Proteomes" id="UP000799767"/>
    </source>
</evidence>
<dbReference type="RefSeq" id="XP_033585866.1">
    <property type="nucleotide sequence ID" value="XM_033738477.1"/>
</dbReference>
<protein>
    <recommendedName>
        <fullName evidence="5">Zn(2)-C6 fungal-type domain-containing protein</fullName>
    </recommendedName>
</protein>
<feature type="domain" description="Zn(2)-C6 fungal-type" evidence="5">
    <location>
        <begin position="15"/>
        <end position="44"/>
    </location>
</feature>
<dbReference type="GO" id="GO:0005634">
    <property type="term" value="C:nucleus"/>
    <property type="evidence" value="ECO:0007669"/>
    <property type="project" value="UniProtKB-SubCell"/>
</dbReference>
<dbReference type="GO" id="GO:0000981">
    <property type="term" value="F:DNA-binding transcription factor activity, RNA polymerase II-specific"/>
    <property type="evidence" value="ECO:0007669"/>
    <property type="project" value="InterPro"/>
</dbReference>
<accession>A0A6A6PHN6</accession>
<comment type="subcellular location">
    <subcellularLocation>
        <location evidence="1">Nucleus</location>
    </subcellularLocation>
</comment>
<keyword evidence="7" id="KW-1185">Reference proteome</keyword>
<dbReference type="PROSITE" id="PS50048">
    <property type="entry name" value="ZN2_CY6_FUNGAL_2"/>
    <property type="match status" value="1"/>
</dbReference>
<dbReference type="GO" id="GO:0006351">
    <property type="term" value="P:DNA-templated transcription"/>
    <property type="evidence" value="ECO:0007669"/>
    <property type="project" value="InterPro"/>
</dbReference>
<feature type="region of interest" description="Disordered" evidence="4">
    <location>
        <begin position="83"/>
        <end position="104"/>
    </location>
</feature>
<dbReference type="Gene3D" id="4.10.240.10">
    <property type="entry name" value="Zn(2)-C6 fungal-type DNA-binding domain"/>
    <property type="match status" value="1"/>
</dbReference>
<evidence type="ECO:0000256" key="1">
    <source>
        <dbReference type="ARBA" id="ARBA00004123"/>
    </source>
</evidence>
<dbReference type="SMART" id="SM00906">
    <property type="entry name" value="Fungal_trans"/>
    <property type="match status" value="1"/>
</dbReference>
<reference evidence="6" key="1">
    <citation type="journal article" date="2020" name="Stud. Mycol.">
        <title>101 Dothideomycetes genomes: a test case for predicting lifestyles and emergence of pathogens.</title>
        <authorList>
            <person name="Haridas S."/>
            <person name="Albert R."/>
            <person name="Binder M."/>
            <person name="Bloem J."/>
            <person name="Labutti K."/>
            <person name="Salamov A."/>
            <person name="Andreopoulos B."/>
            <person name="Baker S."/>
            <person name="Barry K."/>
            <person name="Bills G."/>
            <person name="Bluhm B."/>
            <person name="Cannon C."/>
            <person name="Castanera R."/>
            <person name="Culley D."/>
            <person name="Daum C."/>
            <person name="Ezra D."/>
            <person name="Gonzalez J."/>
            <person name="Henrissat B."/>
            <person name="Kuo A."/>
            <person name="Liang C."/>
            <person name="Lipzen A."/>
            <person name="Lutzoni F."/>
            <person name="Magnuson J."/>
            <person name="Mondo S."/>
            <person name="Nolan M."/>
            <person name="Ohm R."/>
            <person name="Pangilinan J."/>
            <person name="Park H.-J."/>
            <person name="Ramirez L."/>
            <person name="Alfaro M."/>
            <person name="Sun H."/>
            <person name="Tritt A."/>
            <person name="Yoshinaga Y."/>
            <person name="Zwiers L.-H."/>
            <person name="Turgeon B."/>
            <person name="Goodwin S."/>
            <person name="Spatafora J."/>
            <person name="Crous P."/>
            <person name="Grigoriev I."/>
        </authorList>
    </citation>
    <scope>NUCLEOTIDE SEQUENCE</scope>
    <source>
        <strain evidence="6">CBS 113389</strain>
    </source>
</reference>
<organism evidence="6 7">
    <name type="scientific">Neohortaea acidophila</name>
    <dbReference type="NCBI Taxonomy" id="245834"/>
    <lineage>
        <taxon>Eukaryota</taxon>
        <taxon>Fungi</taxon>
        <taxon>Dikarya</taxon>
        <taxon>Ascomycota</taxon>
        <taxon>Pezizomycotina</taxon>
        <taxon>Dothideomycetes</taxon>
        <taxon>Dothideomycetidae</taxon>
        <taxon>Mycosphaerellales</taxon>
        <taxon>Teratosphaeriaceae</taxon>
        <taxon>Neohortaea</taxon>
    </lineage>
</organism>
<dbReference type="SMART" id="SM00066">
    <property type="entry name" value="GAL4"/>
    <property type="match status" value="1"/>
</dbReference>
<dbReference type="SUPFAM" id="SSF57701">
    <property type="entry name" value="Zn2/Cys6 DNA-binding domain"/>
    <property type="match status" value="1"/>
</dbReference>
<dbReference type="Pfam" id="PF00172">
    <property type="entry name" value="Zn_clus"/>
    <property type="match status" value="1"/>
</dbReference>
<keyword evidence="2" id="KW-0479">Metal-binding</keyword>
<dbReference type="InterPro" id="IPR001138">
    <property type="entry name" value="Zn2Cys6_DnaBD"/>
</dbReference>
<dbReference type="GO" id="GO:0008270">
    <property type="term" value="F:zinc ion binding"/>
    <property type="evidence" value="ECO:0007669"/>
    <property type="project" value="InterPro"/>
</dbReference>
<dbReference type="InterPro" id="IPR036864">
    <property type="entry name" value="Zn2-C6_fun-type_DNA-bd_sf"/>
</dbReference>
<proteinExistence type="predicted"/>
<dbReference type="Proteomes" id="UP000799767">
    <property type="component" value="Unassembled WGS sequence"/>
</dbReference>
<gene>
    <name evidence="6" type="ORF">BDY17DRAFT_53780</name>
</gene>
<dbReference type="AlphaFoldDB" id="A0A6A6PHN6"/>